<evidence type="ECO:0000313" key="4">
    <source>
        <dbReference type="Proteomes" id="UP001500851"/>
    </source>
</evidence>
<protein>
    <recommendedName>
        <fullName evidence="5">DUF4233 domain-containing protein</fullName>
    </recommendedName>
</protein>
<evidence type="ECO:0008006" key="5">
    <source>
        <dbReference type="Google" id="ProtNLM"/>
    </source>
</evidence>
<comment type="caution">
    <text evidence="3">The sequence shown here is derived from an EMBL/GenBank/DDBJ whole genome shotgun (WGS) entry which is preliminary data.</text>
</comment>
<accession>A0ABN2LK79</accession>
<dbReference type="RefSeq" id="WP_344032019.1">
    <property type="nucleotide sequence ID" value="NZ_BAAAOB010000002.1"/>
</dbReference>
<reference evidence="3 4" key="1">
    <citation type="journal article" date="2019" name="Int. J. Syst. Evol. Microbiol.">
        <title>The Global Catalogue of Microorganisms (GCM) 10K type strain sequencing project: providing services to taxonomists for standard genome sequencing and annotation.</title>
        <authorList>
            <consortium name="The Broad Institute Genomics Platform"/>
            <consortium name="The Broad Institute Genome Sequencing Center for Infectious Disease"/>
            <person name="Wu L."/>
            <person name="Ma J."/>
        </authorList>
    </citation>
    <scope>NUCLEOTIDE SEQUENCE [LARGE SCALE GENOMIC DNA]</scope>
    <source>
        <strain evidence="3 4">JCM 14736</strain>
    </source>
</reference>
<organism evidence="3 4">
    <name type="scientific">Leucobacter iarius</name>
    <dbReference type="NCBI Taxonomy" id="333963"/>
    <lineage>
        <taxon>Bacteria</taxon>
        <taxon>Bacillati</taxon>
        <taxon>Actinomycetota</taxon>
        <taxon>Actinomycetes</taxon>
        <taxon>Micrococcales</taxon>
        <taxon>Microbacteriaceae</taxon>
        <taxon>Leucobacter</taxon>
    </lineage>
</organism>
<evidence type="ECO:0000256" key="1">
    <source>
        <dbReference type="SAM" id="MobiDB-lite"/>
    </source>
</evidence>
<dbReference type="Proteomes" id="UP001500851">
    <property type="component" value="Unassembled WGS sequence"/>
</dbReference>
<sequence length="158" mass="16966">MSPRKIRGASAEDGEELQLSPSETLAHNSAMRVSGARSGRQSTQRALASIVLGFELIIVFLMGMTVFGLSLLEPRELGIYIGIGLCLVIVVALACMRGGLGIKLGWAVHALMLAVAFIMPMSLFVSLVFLALWIFCMVRGAQIDRDRAAWLASQGATD</sequence>
<feature type="transmembrane region" description="Helical" evidence="2">
    <location>
        <begin position="46"/>
        <end position="71"/>
    </location>
</feature>
<dbReference type="EMBL" id="BAAAOB010000002">
    <property type="protein sequence ID" value="GAA1791542.1"/>
    <property type="molecule type" value="Genomic_DNA"/>
</dbReference>
<name>A0ABN2LK79_9MICO</name>
<feature type="transmembrane region" description="Helical" evidence="2">
    <location>
        <begin position="108"/>
        <end position="135"/>
    </location>
</feature>
<proteinExistence type="predicted"/>
<keyword evidence="2" id="KW-0812">Transmembrane</keyword>
<evidence type="ECO:0000313" key="3">
    <source>
        <dbReference type="EMBL" id="GAA1791542.1"/>
    </source>
</evidence>
<keyword evidence="4" id="KW-1185">Reference proteome</keyword>
<feature type="transmembrane region" description="Helical" evidence="2">
    <location>
        <begin position="77"/>
        <end position="96"/>
    </location>
</feature>
<keyword evidence="2" id="KW-0472">Membrane</keyword>
<feature type="region of interest" description="Disordered" evidence="1">
    <location>
        <begin position="1"/>
        <end position="20"/>
    </location>
</feature>
<dbReference type="InterPro" id="IPR025327">
    <property type="entry name" value="DUF4233"/>
</dbReference>
<dbReference type="Pfam" id="PF14017">
    <property type="entry name" value="DUF4233"/>
    <property type="match status" value="1"/>
</dbReference>
<evidence type="ECO:0000256" key="2">
    <source>
        <dbReference type="SAM" id="Phobius"/>
    </source>
</evidence>
<keyword evidence="2" id="KW-1133">Transmembrane helix</keyword>
<gene>
    <name evidence="3" type="ORF">GCM10009768_20650</name>
</gene>